<reference evidence="1" key="1">
    <citation type="submission" date="2019-12" db="EMBL/GenBank/DDBJ databases">
        <title>Actinomadura physcomitrii sp. nov., a novel actinomycete isolated from moss [Physcomitrium sphaericum (Ludw) Fuernr].</title>
        <authorList>
            <person name="Zhuang X."/>
        </authorList>
    </citation>
    <scope>NUCLEOTIDE SEQUENCE [LARGE SCALE GENOMIC DNA]</scope>
    <source>
        <strain evidence="1">LD22</strain>
    </source>
</reference>
<comment type="caution">
    <text evidence="1">The sequence shown here is derived from an EMBL/GenBank/DDBJ whole genome shotgun (WGS) entry which is preliminary data.</text>
</comment>
<evidence type="ECO:0000313" key="2">
    <source>
        <dbReference type="Proteomes" id="UP000462055"/>
    </source>
</evidence>
<organism evidence="1 2">
    <name type="scientific">Actinomadura physcomitrii</name>
    <dbReference type="NCBI Taxonomy" id="2650748"/>
    <lineage>
        <taxon>Bacteria</taxon>
        <taxon>Bacillati</taxon>
        <taxon>Actinomycetota</taxon>
        <taxon>Actinomycetes</taxon>
        <taxon>Streptosporangiales</taxon>
        <taxon>Thermomonosporaceae</taxon>
        <taxon>Actinomadura</taxon>
    </lineage>
</organism>
<sequence length="333" mass="35605">MREHPAVDLATERSVVITRDREIVPISSWVTDVMARCAAEDLVLQVLTPPDTRITLPLRLAFRGPQARWIVHAGDGHYEGFSGLPVDWNGTEFVVAERARTDGPSPTFLRGPEDAELGHHVIVDLRVVHDATEELVLGSAVEELALLLAGAAPSGWGAAEPAVARWDRAALTALCRRRAPRPTWLVFTGGHGEPGPPFGGTVQVSRVDTGVREEVIFVMSLPGDTWSPGPLGALESLADRYAGTGELSTLTAHCMPGRADLTYPARLLGFPRPLALALGPAGVAEAGSQRALSAPVKGRLIGDPAEPGAWYAFADDTSDPPWERMGALIRHLT</sequence>
<dbReference type="EMBL" id="WBMS02000085">
    <property type="protein sequence ID" value="MWA07586.1"/>
    <property type="molecule type" value="Genomic_DNA"/>
</dbReference>
<dbReference type="AlphaFoldDB" id="A0A6I4MYZ9"/>
<proteinExistence type="predicted"/>
<dbReference type="InterPro" id="IPR046175">
    <property type="entry name" value="DUF6177"/>
</dbReference>
<dbReference type="RefSeq" id="WP_151600507.1">
    <property type="nucleotide sequence ID" value="NZ_WBMS02000085.1"/>
</dbReference>
<gene>
    <name evidence="1" type="ORF">F8568_046195</name>
</gene>
<dbReference type="Pfam" id="PF19674">
    <property type="entry name" value="DUF6177"/>
    <property type="match status" value="1"/>
</dbReference>
<name>A0A6I4MYZ9_9ACTN</name>
<protein>
    <submittedName>
        <fullName evidence="1">Uncharacterized protein</fullName>
    </submittedName>
</protein>
<dbReference type="Proteomes" id="UP000462055">
    <property type="component" value="Unassembled WGS sequence"/>
</dbReference>
<keyword evidence="2" id="KW-1185">Reference proteome</keyword>
<evidence type="ECO:0000313" key="1">
    <source>
        <dbReference type="EMBL" id="MWA07586.1"/>
    </source>
</evidence>
<accession>A0A6I4MYZ9</accession>